<dbReference type="OrthoDB" id="65739at2"/>
<keyword evidence="8" id="KW-1185">Reference proteome</keyword>
<feature type="transmembrane region" description="Helical" evidence="5">
    <location>
        <begin position="344"/>
        <end position="366"/>
    </location>
</feature>
<keyword evidence="1 5" id="KW-0812">Transmembrane</keyword>
<protein>
    <submittedName>
        <fullName evidence="7">MFS transporter</fullName>
    </submittedName>
</protein>
<dbReference type="Proteomes" id="UP000321129">
    <property type="component" value="Unassembled WGS sequence"/>
</dbReference>
<dbReference type="AlphaFoldDB" id="A0A5C6UPG8"/>
<feature type="transmembrane region" description="Helical" evidence="5">
    <location>
        <begin position="309"/>
        <end position="332"/>
    </location>
</feature>
<keyword evidence="3 5" id="KW-0472">Membrane</keyword>
<feature type="transmembrane region" description="Helical" evidence="5">
    <location>
        <begin position="154"/>
        <end position="177"/>
    </location>
</feature>
<dbReference type="Pfam" id="PF07690">
    <property type="entry name" value="MFS_1"/>
    <property type="match status" value="1"/>
</dbReference>
<sequence>MARPPASRRDPAARSRHVVRRLSRHRRARHARLQLGARVNDSSASAAASPALSAIGGVRPSRMAVLFLVMLVAAAGNTAMQSILPAIGTRLGVPDWWVALAFSWSALLWVVSAPRWAAMSDRRGRRALMALGLIGFASSMLLCGLALYAGLAGWIGAGVTFIAFALFRSLYGALGSAAPPAVQAYVAARTPRIHRTAAMALIASSFGLGTVIGPAVAPFLVFPVVGLAGPLFAFAGFGIAVFVALRIVLPNDDPRFAARSAVVGYPSSGGGALAVEDDDDEDAVAGGNAPHLRPASRALGWNDPRTRPWLLAGLLGGHAQAIVFGIIGFVVLDRLGLRGDPGAAVAPTGIVLLAGAGATLLAQWGLIPALSIGPRASILWGAALALAGSIVLTFAGGLLGMVNGIAIASLGFGLFRPGFTAGVSLAVRRSEQDAVAGQVASTNGAAYIVGPTLGIALYTVSRAQHGWLAFALIGGISAFLLAWGWKALRVD</sequence>
<evidence type="ECO:0000256" key="1">
    <source>
        <dbReference type="ARBA" id="ARBA00022692"/>
    </source>
</evidence>
<dbReference type="PROSITE" id="PS50850">
    <property type="entry name" value="MFS"/>
    <property type="match status" value="1"/>
</dbReference>
<dbReference type="Gene3D" id="1.20.1250.20">
    <property type="entry name" value="MFS general substrate transporter like domains"/>
    <property type="match status" value="1"/>
</dbReference>
<evidence type="ECO:0000313" key="7">
    <source>
        <dbReference type="EMBL" id="TXC74051.1"/>
    </source>
</evidence>
<proteinExistence type="predicted"/>
<dbReference type="GO" id="GO:0022857">
    <property type="term" value="F:transmembrane transporter activity"/>
    <property type="evidence" value="ECO:0007669"/>
    <property type="project" value="InterPro"/>
</dbReference>
<feature type="transmembrane region" description="Helical" evidence="5">
    <location>
        <begin position="128"/>
        <end position="148"/>
    </location>
</feature>
<evidence type="ECO:0000256" key="3">
    <source>
        <dbReference type="ARBA" id="ARBA00023136"/>
    </source>
</evidence>
<feature type="transmembrane region" description="Helical" evidence="5">
    <location>
        <begin position="96"/>
        <end position="116"/>
    </location>
</feature>
<reference evidence="7 8" key="1">
    <citation type="submission" date="2019-08" db="EMBL/GenBank/DDBJ databases">
        <title>Sphingorhabdus soil sp. nov., isolated from arctic soil.</title>
        <authorList>
            <person name="Liu Y."/>
        </authorList>
    </citation>
    <scope>NUCLEOTIDE SEQUENCE [LARGE SCALE GENOMIC DNA]</scope>
    <source>
        <strain evidence="7 8">D-2Q-5-6</strain>
    </source>
</reference>
<dbReference type="SUPFAM" id="SSF103473">
    <property type="entry name" value="MFS general substrate transporter"/>
    <property type="match status" value="1"/>
</dbReference>
<feature type="transmembrane region" description="Helical" evidence="5">
    <location>
        <begin position="198"/>
        <end position="221"/>
    </location>
</feature>
<comment type="caution">
    <text evidence="7">The sequence shown here is derived from an EMBL/GenBank/DDBJ whole genome shotgun (WGS) entry which is preliminary data.</text>
</comment>
<feature type="transmembrane region" description="Helical" evidence="5">
    <location>
        <begin position="63"/>
        <end position="84"/>
    </location>
</feature>
<name>A0A5C6UPG8_9SPHN</name>
<feature type="transmembrane region" description="Helical" evidence="5">
    <location>
        <begin position="378"/>
        <end position="399"/>
    </location>
</feature>
<dbReference type="InterPro" id="IPR020846">
    <property type="entry name" value="MFS_dom"/>
</dbReference>
<evidence type="ECO:0000313" key="8">
    <source>
        <dbReference type="Proteomes" id="UP000321129"/>
    </source>
</evidence>
<dbReference type="PANTHER" id="PTHR23546:SF1">
    <property type="entry name" value="MEMBRANE PROTEIN"/>
    <property type="match status" value="1"/>
</dbReference>
<dbReference type="InterPro" id="IPR036259">
    <property type="entry name" value="MFS_trans_sf"/>
</dbReference>
<feature type="transmembrane region" description="Helical" evidence="5">
    <location>
        <begin position="439"/>
        <end position="460"/>
    </location>
</feature>
<gene>
    <name evidence="7" type="ORF">FSZ31_04840</name>
</gene>
<keyword evidence="2 5" id="KW-1133">Transmembrane helix</keyword>
<evidence type="ECO:0000256" key="2">
    <source>
        <dbReference type="ARBA" id="ARBA00022989"/>
    </source>
</evidence>
<feature type="transmembrane region" description="Helical" evidence="5">
    <location>
        <begin position="227"/>
        <end position="249"/>
    </location>
</feature>
<dbReference type="InterPro" id="IPR011701">
    <property type="entry name" value="MFS"/>
</dbReference>
<organism evidence="7 8">
    <name type="scientific">Flavisphingopyxis soli</name>
    <dbReference type="NCBI Taxonomy" id="2601267"/>
    <lineage>
        <taxon>Bacteria</taxon>
        <taxon>Pseudomonadati</taxon>
        <taxon>Pseudomonadota</taxon>
        <taxon>Alphaproteobacteria</taxon>
        <taxon>Sphingomonadales</taxon>
        <taxon>Sphingopyxidaceae</taxon>
        <taxon>Flavisphingopyxis</taxon>
    </lineage>
</organism>
<feature type="transmembrane region" description="Helical" evidence="5">
    <location>
        <begin position="466"/>
        <end position="485"/>
    </location>
</feature>
<evidence type="ECO:0000256" key="5">
    <source>
        <dbReference type="SAM" id="Phobius"/>
    </source>
</evidence>
<feature type="domain" description="Major facilitator superfamily (MFS) profile" evidence="6">
    <location>
        <begin position="62"/>
        <end position="489"/>
    </location>
</feature>
<evidence type="ECO:0000256" key="4">
    <source>
        <dbReference type="SAM" id="MobiDB-lite"/>
    </source>
</evidence>
<evidence type="ECO:0000259" key="6">
    <source>
        <dbReference type="PROSITE" id="PS50850"/>
    </source>
</evidence>
<feature type="region of interest" description="Disordered" evidence="4">
    <location>
        <begin position="1"/>
        <end position="21"/>
    </location>
</feature>
<accession>A0A5C6UPG8</accession>
<dbReference type="PANTHER" id="PTHR23546">
    <property type="entry name" value="TRANSPORT PROTEIN"/>
    <property type="match status" value="1"/>
</dbReference>
<dbReference type="EMBL" id="VOPY01000001">
    <property type="protein sequence ID" value="TXC74051.1"/>
    <property type="molecule type" value="Genomic_DNA"/>
</dbReference>
<feature type="transmembrane region" description="Helical" evidence="5">
    <location>
        <begin position="405"/>
        <end position="427"/>
    </location>
</feature>